<feature type="region of interest" description="Disordered" evidence="1">
    <location>
        <begin position="1"/>
        <end position="38"/>
    </location>
</feature>
<keyword evidence="3" id="KW-1185">Reference proteome</keyword>
<gene>
    <name evidence="2" type="ORF">LACBIDRAFT_296905</name>
</gene>
<feature type="compositionally biased region" description="Polar residues" evidence="1">
    <location>
        <begin position="1"/>
        <end position="27"/>
    </location>
</feature>
<organism evidence="3">
    <name type="scientific">Laccaria bicolor (strain S238N-H82 / ATCC MYA-4686)</name>
    <name type="common">Bicoloured deceiver</name>
    <name type="synonym">Laccaria laccata var. bicolor</name>
    <dbReference type="NCBI Taxonomy" id="486041"/>
    <lineage>
        <taxon>Eukaryota</taxon>
        <taxon>Fungi</taxon>
        <taxon>Dikarya</taxon>
        <taxon>Basidiomycota</taxon>
        <taxon>Agaricomycotina</taxon>
        <taxon>Agaricomycetes</taxon>
        <taxon>Agaricomycetidae</taxon>
        <taxon>Agaricales</taxon>
        <taxon>Agaricineae</taxon>
        <taxon>Hydnangiaceae</taxon>
        <taxon>Laccaria</taxon>
    </lineage>
</organism>
<dbReference type="EMBL" id="DS547101">
    <property type="protein sequence ID" value="EDR08590.1"/>
    <property type="molecule type" value="Genomic_DNA"/>
</dbReference>
<dbReference type="KEGG" id="lbc:LACBIDRAFT_296905"/>
<dbReference type="GeneID" id="6076533"/>
<feature type="region of interest" description="Disordered" evidence="1">
    <location>
        <begin position="396"/>
        <end position="438"/>
    </location>
</feature>
<dbReference type="OrthoDB" id="10401815at2759"/>
<feature type="compositionally biased region" description="Acidic residues" evidence="1">
    <location>
        <begin position="415"/>
        <end position="438"/>
    </location>
</feature>
<sequence length="447" mass="49633">MSAVENVNHSSGATSLELTEPASNPSLDGQDLGSELPIGMEVEPPSLAIQIPARTALTAFNTGEKGKGKDVGYHETDKNSGLPPYFKKPLKRRSHGEIILHHRSKSVPRVRPPPVDLLNYIPTKVLQAPSTLPPSASGPIRTASSPEWTTAMGETRRHRRSRSLTLLPSPLLAFAALPPVAATPEDVPAPPGIPSSPRPTPRSLPIAELPTNEDNPLQEIQEPMGLCAMVLKGVDDLISRKKRDPYATTMITFANPERSQYPSQVWALLPDRRRRTFQRVLKSIPQRSRRVCERYQEGIFSNPKHCRECLGDTLCKNLLVVRAKRRRLENLFDRRRPPSSPHCHECALYGRACRNERPTPQVDLYAMNVDLSDSLLFSRGDEEYLLKSPVLRDSDSFDDDADSSGADSPIIRDLDEFDEDGYAGDEDEPMDNENVDDDMEVAALDVV</sequence>
<evidence type="ECO:0000313" key="3">
    <source>
        <dbReference type="Proteomes" id="UP000001194"/>
    </source>
</evidence>
<reference evidence="2 3" key="1">
    <citation type="journal article" date="2008" name="Nature">
        <title>The genome of Laccaria bicolor provides insights into mycorrhizal symbiosis.</title>
        <authorList>
            <person name="Martin F."/>
            <person name="Aerts A."/>
            <person name="Ahren D."/>
            <person name="Brun A."/>
            <person name="Danchin E.G.J."/>
            <person name="Duchaussoy F."/>
            <person name="Gibon J."/>
            <person name="Kohler A."/>
            <person name="Lindquist E."/>
            <person name="Pereda V."/>
            <person name="Salamov A."/>
            <person name="Shapiro H.J."/>
            <person name="Wuyts J."/>
            <person name="Blaudez D."/>
            <person name="Buee M."/>
            <person name="Brokstein P."/>
            <person name="Canbaeck B."/>
            <person name="Cohen D."/>
            <person name="Courty P.E."/>
            <person name="Coutinho P.M."/>
            <person name="Delaruelle C."/>
            <person name="Detter J.C."/>
            <person name="Deveau A."/>
            <person name="DiFazio S."/>
            <person name="Duplessis S."/>
            <person name="Fraissinet-Tachet L."/>
            <person name="Lucic E."/>
            <person name="Frey-Klett P."/>
            <person name="Fourrey C."/>
            <person name="Feussner I."/>
            <person name="Gay G."/>
            <person name="Grimwood J."/>
            <person name="Hoegger P.J."/>
            <person name="Jain P."/>
            <person name="Kilaru S."/>
            <person name="Labbe J."/>
            <person name="Lin Y.C."/>
            <person name="Legue V."/>
            <person name="Le Tacon F."/>
            <person name="Marmeisse R."/>
            <person name="Melayah D."/>
            <person name="Montanini B."/>
            <person name="Muratet M."/>
            <person name="Nehls U."/>
            <person name="Niculita-Hirzel H."/>
            <person name="Oudot-Le Secq M.P."/>
            <person name="Peter M."/>
            <person name="Quesneville H."/>
            <person name="Rajashekar B."/>
            <person name="Reich M."/>
            <person name="Rouhier N."/>
            <person name="Schmutz J."/>
            <person name="Yin T."/>
            <person name="Chalot M."/>
            <person name="Henrissat B."/>
            <person name="Kuees U."/>
            <person name="Lucas S."/>
            <person name="Van de Peer Y."/>
            <person name="Podila G.K."/>
            <person name="Polle A."/>
            <person name="Pukkila P.J."/>
            <person name="Richardson P.M."/>
            <person name="Rouze P."/>
            <person name="Sanders I.R."/>
            <person name="Stajich J.E."/>
            <person name="Tunlid A."/>
            <person name="Tuskan G."/>
            <person name="Grigoriev I.V."/>
        </authorList>
    </citation>
    <scope>NUCLEOTIDE SEQUENCE [LARGE SCALE GENOMIC DNA]</scope>
    <source>
        <strain evidence="3">S238N-H82 / ATCC MYA-4686</strain>
    </source>
</reference>
<evidence type="ECO:0000313" key="2">
    <source>
        <dbReference type="EMBL" id="EDR08590.1"/>
    </source>
</evidence>
<feature type="region of interest" description="Disordered" evidence="1">
    <location>
        <begin position="129"/>
        <end position="162"/>
    </location>
</feature>
<name>B0D9J2_LACBS</name>
<protein>
    <submittedName>
        <fullName evidence="2">Predicted protein</fullName>
    </submittedName>
</protein>
<accession>B0D9J2</accession>
<dbReference type="AlphaFoldDB" id="B0D9J2"/>
<evidence type="ECO:0000256" key="1">
    <source>
        <dbReference type="SAM" id="MobiDB-lite"/>
    </source>
</evidence>
<feature type="region of interest" description="Disordered" evidence="1">
    <location>
        <begin position="183"/>
        <end position="208"/>
    </location>
</feature>
<feature type="compositionally biased region" description="Pro residues" evidence="1">
    <location>
        <begin position="187"/>
        <end position="202"/>
    </location>
</feature>
<dbReference type="RefSeq" id="XP_001880815.1">
    <property type="nucleotide sequence ID" value="XM_001880780.1"/>
</dbReference>
<proteinExistence type="predicted"/>
<dbReference type="Proteomes" id="UP000001194">
    <property type="component" value="Unassembled WGS sequence"/>
</dbReference>
<dbReference type="InParanoid" id="B0D9J2"/>
<dbReference type="HOGENOM" id="CLU_612604_0_0_1"/>